<name>A0A1W1CC11_9ZZZZ</name>
<protein>
    <submittedName>
        <fullName evidence="2">Membrane protein, putative</fullName>
    </submittedName>
</protein>
<keyword evidence="1" id="KW-0812">Transmembrane</keyword>
<feature type="transmembrane region" description="Helical" evidence="1">
    <location>
        <begin position="139"/>
        <end position="160"/>
    </location>
</feature>
<reference evidence="2" key="1">
    <citation type="submission" date="2016-10" db="EMBL/GenBank/DDBJ databases">
        <authorList>
            <person name="de Groot N.N."/>
        </authorList>
    </citation>
    <scope>NUCLEOTIDE SEQUENCE</scope>
</reference>
<dbReference type="AlphaFoldDB" id="A0A1W1CC11"/>
<keyword evidence="1" id="KW-1133">Transmembrane helix</keyword>
<feature type="transmembrane region" description="Helical" evidence="1">
    <location>
        <begin position="221"/>
        <end position="240"/>
    </location>
</feature>
<feature type="transmembrane region" description="Helical" evidence="1">
    <location>
        <begin position="12"/>
        <end position="35"/>
    </location>
</feature>
<keyword evidence="1" id="KW-0472">Membrane</keyword>
<feature type="transmembrane region" description="Helical" evidence="1">
    <location>
        <begin position="296"/>
        <end position="317"/>
    </location>
</feature>
<gene>
    <name evidence="2" type="ORF">MNB_SV-6-614</name>
</gene>
<feature type="transmembrane region" description="Helical" evidence="1">
    <location>
        <begin position="193"/>
        <end position="214"/>
    </location>
</feature>
<evidence type="ECO:0000313" key="2">
    <source>
        <dbReference type="EMBL" id="SFV63410.1"/>
    </source>
</evidence>
<proteinExistence type="predicted"/>
<feature type="transmembrane region" description="Helical" evidence="1">
    <location>
        <begin position="260"/>
        <end position="284"/>
    </location>
</feature>
<organism evidence="2">
    <name type="scientific">hydrothermal vent metagenome</name>
    <dbReference type="NCBI Taxonomy" id="652676"/>
    <lineage>
        <taxon>unclassified sequences</taxon>
        <taxon>metagenomes</taxon>
        <taxon>ecological metagenomes</taxon>
    </lineage>
</organism>
<evidence type="ECO:0000256" key="1">
    <source>
        <dbReference type="SAM" id="Phobius"/>
    </source>
</evidence>
<sequence length="323" mass="36954">MNEILLDNSVIVYLLSEVLLYLLLLVAFVVTLHILKRWDFDKFTQEQFALESRAYLVMTIIFFVILLKILLLPYFIYTIDGLADMVPGAMCGAGIITANQYGEPLLNLKIAILFLSGFWITLNRVDLSAKEYPYMRIKSWLFIAIFILLTIEITLDILYFTHIETTKPVTCCSVIFGSSGGGVLPFGLDVDKLLILFYLLYALIVLTTISQVAIALLLSSLLFLIIAYYSVVYFFGTYIYELPTHKCPFCMMQEPYYYIGYLIWGSLLVGTFLSIDYAIVKLLFDKNSSTDRIKWYALSYITLFVLVCSGYVALYYLKNGVFL</sequence>
<dbReference type="EMBL" id="FPHC01000067">
    <property type="protein sequence ID" value="SFV63410.1"/>
    <property type="molecule type" value="Genomic_DNA"/>
</dbReference>
<feature type="transmembrane region" description="Helical" evidence="1">
    <location>
        <begin position="55"/>
        <end position="77"/>
    </location>
</feature>
<accession>A0A1W1CC11</accession>